<reference evidence="7" key="1">
    <citation type="submission" date="2015-09" db="EMBL/GenBank/DDBJ databases">
        <title>Complete genome of Arthrobacter alpinus strain R3.8.</title>
        <authorList>
            <person name="See-Too W.S."/>
            <person name="Chan K.G."/>
        </authorList>
    </citation>
    <scope>NUCLEOTIDE SEQUENCE [LARGE SCALE GENOMIC DNA]</scope>
    <source>
        <strain evidence="7">R3.8</strain>
    </source>
</reference>
<dbReference type="OrthoDB" id="8478044at2"/>
<evidence type="ECO:0000256" key="4">
    <source>
        <dbReference type="ARBA" id="ARBA00023139"/>
    </source>
</evidence>
<sequence>MAAVAAVGLALPACSGTSADTITTIRLQQNKPEVVEYFNALIKDFESKNPDIRVVQDFNAGNWVPGLIRDNPADVVTNAYSVTVADFTKKGIFADLSDLPAAAMADPKSLELIKSFGQYQDSELSALPFSLAAAGVIYNKALFDQHGVDVPTTWSEFLGACTTFQAAGLTPIYGTFKDSWTLGQPYGYASGGTVDLADFFSRMPLTAEDLKSDPTVSFSSDFKIATDKFLKILGFMQKDAGSRSYTDGNAAFAKGGAAMYMQGPWALSELTTINPDLKVGTFALPMSEDPTETKAQVTLDMTFSIVRSTPRLEAAKRFVSYLMDPAVVNAYNTKFSAFSPLKEATVNANPQISGLQPLITSGKYYLNVTNYFPPAITLNNYFQTLALNRNDKAFLTTLDDAWHRVATRNA</sequence>
<dbReference type="EMBL" id="CP012677">
    <property type="protein sequence ID" value="ALE93857.1"/>
    <property type="molecule type" value="Genomic_DNA"/>
</dbReference>
<evidence type="ECO:0000313" key="7">
    <source>
        <dbReference type="Proteomes" id="UP000062833"/>
    </source>
</evidence>
<proteinExistence type="predicted"/>
<name>A0A0M5LY33_9MICC</name>
<dbReference type="InterPro" id="IPR050490">
    <property type="entry name" value="Bact_solute-bd_prot1"/>
</dbReference>
<dbReference type="AlphaFoldDB" id="A0A0M5LY33"/>
<dbReference type="PATRIC" id="fig|656366.3.peg.97"/>
<dbReference type="Pfam" id="PF01547">
    <property type="entry name" value="SBP_bac_1"/>
    <property type="match status" value="1"/>
</dbReference>
<keyword evidence="3" id="KW-0472">Membrane</keyword>
<keyword evidence="5" id="KW-0449">Lipoprotein</keyword>
<evidence type="ECO:0000256" key="1">
    <source>
        <dbReference type="ARBA" id="ARBA00022475"/>
    </source>
</evidence>
<dbReference type="PANTHER" id="PTHR43649:SF33">
    <property type="entry name" value="POLYGALACTURONAN_RHAMNOGALACTURONAN-BINDING PROTEIN YTCQ"/>
    <property type="match status" value="1"/>
</dbReference>
<keyword evidence="4" id="KW-0564">Palmitate</keyword>
<keyword evidence="1" id="KW-1003">Cell membrane</keyword>
<dbReference type="Gene3D" id="3.40.190.10">
    <property type="entry name" value="Periplasmic binding protein-like II"/>
    <property type="match status" value="2"/>
</dbReference>
<gene>
    <name evidence="6" type="ORF">AOC05_00475</name>
</gene>
<evidence type="ECO:0000256" key="5">
    <source>
        <dbReference type="ARBA" id="ARBA00023288"/>
    </source>
</evidence>
<keyword evidence="7" id="KW-1185">Reference proteome</keyword>
<dbReference type="SUPFAM" id="SSF53850">
    <property type="entry name" value="Periplasmic binding protein-like II"/>
    <property type="match status" value="1"/>
</dbReference>
<dbReference type="KEGG" id="aaq:AOC05_00475"/>
<protein>
    <submittedName>
        <fullName evidence="6">ABC transporter substrate-binding protein</fullName>
    </submittedName>
</protein>
<evidence type="ECO:0000256" key="2">
    <source>
        <dbReference type="ARBA" id="ARBA00022729"/>
    </source>
</evidence>
<keyword evidence="2" id="KW-0732">Signal</keyword>
<organism evidence="6 7">
    <name type="scientific">Arthrobacter alpinus</name>
    <dbReference type="NCBI Taxonomy" id="656366"/>
    <lineage>
        <taxon>Bacteria</taxon>
        <taxon>Bacillati</taxon>
        <taxon>Actinomycetota</taxon>
        <taxon>Actinomycetes</taxon>
        <taxon>Micrococcales</taxon>
        <taxon>Micrococcaceae</taxon>
        <taxon>Arthrobacter</taxon>
    </lineage>
</organism>
<dbReference type="Proteomes" id="UP000062833">
    <property type="component" value="Chromosome"/>
</dbReference>
<accession>A0A0M5LY33</accession>
<dbReference type="PANTHER" id="PTHR43649">
    <property type="entry name" value="ARABINOSE-BINDING PROTEIN-RELATED"/>
    <property type="match status" value="1"/>
</dbReference>
<evidence type="ECO:0000256" key="3">
    <source>
        <dbReference type="ARBA" id="ARBA00023136"/>
    </source>
</evidence>
<evidence type="ECO:0000313" key="6">
    <source>
        <dbReference type="EMBL" id="ALE93857.1"/>
    </source>
</evidence>
<dbReference type="InterPro" id="IPR006059">
    <property type="entry name" value="SBP"/>
</dbReference>